<evidence type="ECO:0000256" key="4">
    <source>
        <dbReference type="ARBA" id="ARBA00022917"/>
    </source>
</evidence>
<organism evidence="7 8">
    <name type="scientific">Streblomastix strix</name>
    <dbReference type="NCBI Taxonomy" id="222440"/>
    <lineage>
        <taxon>Eukaryota</taxon>
        <taxon>Metamonada</taxon>
        <taxon>Preaxostyla</taxon>
        <taxon>Oxymonadida</taxon>
        <taxon>Streblomastigidae</taxon>
        <taxon>Streblomastix</taxon>
    </lineage>
</organism>
<protein>
    <submittedName>
        <fullName evidence="7">Putative Elongation factor 1-alpha</fullName>
    </submittedName>
</protein>
<sequence>HHETLTQAVPGDNVGFNLNGLSVKDIKRVFTFGDSKQDSPQEAESFQAQVFVTQHPGRIQNGYTRVLDCHTSHIACKFKEITSKIDRRTNKELEQNPKSIKTGESEIVLMVPTKPMVVEKFQEYPPIGPFCSS</sequence>
<accession>A0A5J4PNP7</accession>
<name>A0A5J4PNP7_9EUKA</name>
<gene>
    <name evidence="7" type="ORF">EZS28_056300</name>
</gene>
<dbReference type="EMBL" id="SNRW01049711">
    <property type="protein sequence ID" value="KAA6310518.1"/>
    <property type="molecule type" value="Genomic_DNA"/>
</dbReference>
<evidence type="ECO:0000256" key="3">
    <source>
        <dbReference type="ARBA" id="ARBA00022768"/>
    </source>
</evidence>
<evidence type="ECO:0000313" key="8">
    <source>
        <dbReference type="Proteomes" id="UP000324800"/>
    </source>
</evidence>
<dbReference type="PANTHER" id="PTHR44830:SF1">
    <property type="entry name" value="TR-TYPE G DOMAIN-CONTAINING PROTEIN"/>
    <property type="match status" value="1"/>
</dbReference>
<keyword evidence="5" id="KW-0342">GTP-binding</keyword>
<dbReference type="Proteomes" id="UP000324800">
    <property type="component" value="Unassembled WGS sequence"/>
</dbReference>
<evidence type="ECO:0000256" key="2">
    <source>
        <dbReference type="ARBA" id="ARBA00022741"/>
    </source>
</evidence>
<dbReference type="GO" id="GO:0003746">
    <property type="term" value="F:translation elongation factor activity"/>
    <property type="evidence" value="ECO:0007669"/>
    <property type="project" value="UniProtKB-KW"/>
</dbReference>
<dbReference type="AlphaFoldDB" id="A0A5J4PNP7"/>
<dbReference type="PANTHER" id="PTHR44830">
    <property type="entry name" value="ELONGATION FACTOR 1 ALPHA"/>
    <property type="match status" value="1"/>
</dbReference>
<keyword evidence="3 7" id="KW-0251">Elongation factor</keyword>
<keyword evidence="2" id="KW-0547">Nucleotide-binding</keyword>
<evidence type="ECO:0000259" key="6">
    <source>
        <dbReference type="Pfam" id="PF22594"/>
    </source>
</evidence>
<reference evidence="7 8" key="1">
    <citation type="submission" date="2019-03" db="EMBL/GenBank/DDBJ databases">
        <title>Single cell metagenomics reveals metabolic interactions within the superorganism composed of flagellate Streblomastix strix and complex community of Bacteroidetes bacteria on its surface.</title>
        <authorList>
            <person name="Treitli S.C."/>
            <person name="Kolisko M."/>
            <person name="Husnik F."/>
            <person name="Keeling P."/>
            <person name="Hampl V."/>
        </authorList>
    </citation>
    <scope>NUCLEOTIDE SEQUENCE [LARGE SCALE GENOMIC DNA]</scope>
    <source>
        <strain evidence="7">ST1C</strain>
    </source>
</reference>
<keyword evidence="4" id="KW-0648">Protein biosynthesis</keyword>
<dbReference type="Gene3D" id="2.40.30.10">
    <property type="entry name" value="Translation factors"/>
    <property type="match status" value="2"/>
</dbReference>
<feature type="domain" description="GTP-eEF1A C-terminal" evidence="6">
    <location>
        <begin position="45"/>
        <end position="130"/>
    </location>
</feature>
<comment type="caution">
    <text evidence="7">The sequence shown here is derived from an EMBL/GenBank/DDBJ whole genome shotgun (WGS) entry which is preliminary data.</text>
</comment>
<comment type="similarity">
    <text evidence="1">Belongs to the TRAFAC class translation factor GTPase superfamily. Classic translation factor GTPase family. EF-Tu/EF-1A subfamily.</text>
</comment>
<dbReference type="SUPFAM" id="SSF50465">
    <property type="entry name" value="EF-Tu/eEF-1alpha/eIF2-gamma C-terminal domain"/>
    <property type="match status" value="1"/>
</dbReference>
<dbReference type="CDD" id="cd03705">
    <property type="entry name" value="EF1_alpha_III"/>
    <property type="match status" value="1"/>
</dbReference>
<proteinExistence type="inferred from homology"/>
<dbReference type="OrthoDB" id="342024at2759"/>
<evidence type="ECO:0000256" key="1">
    <source>
        <dbReference type="ARBA" id="ARBA00007249"/>
    </source>
</evidence>
<dbReference type="InterPro" id="IPR009001">
    <property type="entry name" value="Transl_elong_EF1A/Init_IF2_C"/>
</dbReference>
<evidence type="ECO:0000313" key="7">
    <source>
        <dbReference type="EMBL" id="KAA6310518.1"/>
    </source>
</evidence>
<feature type="non-terminal residue" evidence="7">
    <location>
        <position position="1"/>
    </location>
</feature>
<dbReference type="FunFam" id="2.40.30.10:FF:000005">
    <property type="entry name" value="Elongation factor 1-alpha"/>
    <property type="match status" value="1"/>
</dbReference>
<dbReference type="InterPro" id="IPR054696">
    <property type="entry name" value="GTP-eEF1A_C"/>
</dbReference>
<evidence type="ECO:0000256" key="5">
    <source>
        <dbReference type="ARBA" id="ARBA00023134"/>
    </source>
</evidence>
<dbReference type="GO" id="GO:0005525">
    <property type="term" value="F:GTP binding"/>
    <property type="evidence" value="ECO:0007669"/>
    <property type="project" value="UniProtKB-KW"/>
</dbReference>
<dbReference type="Pfam" id="PF22594">
    <property type="entry name" value="GTP-eEF1A_C"/>
    <property type="match status" value="1"/>
</dbReference>